<evidence type="ECO:0000259" key="3">
    <source>
        <dbReference type="Pfam" id="PF13778"/>
    </source>
</evidence>
<keyword evidence="5" id="KW-1185">Reference proteome</keyword>
<organism evidence="4 5">
    <name type="scientific">Phytopseudomonas dryadis</name>
    <dbReference type="NCBI Taxonomy" id="2487520"/>
    <lineage>
        <taxon>Bacteria</taxon>
        <taxon>Pseudomonadati</taxon>
        <taxon>Pseudomonadota</taxon>
        <taxon>Gammaproteobacteria</taxon>
        <taxon>Pseudomonadales</taxon>
        <taxon>Pseudomonadaceae</taxon>
        <taxon>Phytopseudomonas</taxon>
    </lineage>
</organism>
<evidence type="ECO:0000313" key="4">
    <source>
        <dbReference type="EMBL" id="TBV08494.1"/>
    </source>
</evidence>
<dbReference type="RefSeq" id="WP_131174288.1">
    <property type="nucleotide sequence ID" value="NZ_QJUM01000004.1"/>
</dbReference>
<protein>
    <recommendedName>
        <fullName evidence="3">DUF4174 domain-containing protein</fullName>
    </recommendedName>
</protein>
<name>A0ABY1ZAA0_9GAMM</name>
<feature type="domain" description="DUF4174" evidence="3">
    <location>
        <begin position="23"/>
        <end position="140"/>
    </location>
</feature>
<feature type="signal peptide" evidence="2">
    <location>
        <begin position="1"/>
        <end position="18"/>
    </location>
</feature>
<accession>A0ABY1ZAA0</accession>
<dbReference type="Pfam" id="PF13778">
    <property type="entry name" value="DUF4174"/>
    <property type="match status" value="1"/>
</dbReference>
<dbReference type="InterPro" id="IPR025232">
    <property type="entry name" value="DUF4174"/>
</dbReference>
<evidence type="ECO:0000313" key="5">
    <source>
        <dbReference type="Proteomes" id="UP000291334"/>
    </source>
</evidence>
<keyword evidence="1 2" id="KW-0732">Signal</keyword>
<evidence type="ECO:0000256" key="2">
    <source>
        <dbReference type="SAM" id="SignalP"/>
    </source>
</evidence>
<reference evidence="4 5" key="1">
    <citation type="submission" date="2018-06" db="EMBL/GenBank/DDBJ databases">
        <title>Three novel Pseudomonas species isolated from symptomatic oak.</title>
        <authorList>
            <person name="Bueno-Gonzalez V."/>
            <person name="Brady C."/>
        </authorList>
    </citation>
    <scope>NUCLEOTIDE SEQUENCE [LARGE SCALE GENOMIC DNA]</scope>
    <source>
        <strain evidence="4 5">P26B</strain>
    </source>
</reference>
<sequence>MNAFLALLLSTLAITVQASDNNPLQAERWNTRPLIVLAADAADPLLARVRAALQEPANRAAFAERDMVLYTVIGRHGRRNDQPLDDIATKRLLLALDAGRARPQVILLGKDGGKKIQQGADADLQAIFSSIDRMPMRRAE</sequence>
<proteinExistence type="predicted"/>
<comment type="caution">
    <text evidence="4">The sequence shown here is derived from an EMBL/GenBank/DDBJ whole genome shotgun (WGS) entry which is preliminary data.</text>
</comment>
<feature type="chain" id="PRO_5045817309" description="DUF4174 domain-containing protein" evidence="2">
    <location>
        <begin position="19"/>
        <end position="140"/>
    </location>
</feature>
<dbReference type="Proteomes" id="UP000291334">
    <property type="component" value="Unassembled WGS sequence"/>
</dbReference>
<gene>
    <name evidence="4" type="ORF">DNK34_04310</name>
</gene>
<dbReference type="EMBL" id="QJUM01000004">
    <property type="protein sequence ID" value="TBV08494.1"/>
    <property type="molecule type" value="Genomic_DNA"/>
</dbReference>
<evidence type="ECO:0000256" key="1">
    <source>
        <dbReference type="ARBA" id="ARBA00022729"/>
    </source>
</evidence>